<organism evidence="1 2">
    <name type="scientific">Dictyobacter alpinus</name>
    <dbReference type="NCBI Taxonomy" id="2014873"/>
    <lineage>
        <taxon>Bacteria</taxon>
        <taxon>Bacillati</taxon>
        <taxon>Chloroflexota</taxon>
        <taxon>Ktedonobacteria</taxon>
        <taxon>Ktedonobacterales</taxon>
        <taxon>Dictyobacteraceae</taxon>
        <taxon>Dictyobacter</taxon>
    </lineage>
</organism>
<evidence type="ECO:0000313" key="2">
    <source>
        <dbReference type="Proteomes" id="UP000287171"/>
    </source>
</evidence>
<dbReference type="EMBL" id="BIFT01000003">
    <property type="protein sequence ID" value="GCE32105.1"/>
    <property type="molecule type" value="Genomic_DNA"/>
</dbReference>
<dbReference type="Proteomes" id="UP000287171">
    <property type="component" value="Unassembled WGS sequence"/>
</dbReference>
<name>A0A402BL60_9CHLR</name>
<reference evidence="2" key="1">
    <citation type="submission" date="2018-12" db="EMBL/GenBank/DDBJ databases">
        <title>Tengunoibacter tsumagoiensis gen. nov., sp. nov., Dictyobacter kobayashii sp. nov., D. alpinus sp. nov., and D. joshuensis sp. nov. and description of Dictyobacteraceae fam. nov. within the order Ktedonobacterales isolated from Tengu-no-mugimeshi.</title>
        <authorList>
            <person name="Wang C.M."/>
            <person name="Zheng Y."/>
            <person name="Sakai Y."/>
            <person name="Toyoda A."/>
            <person name="Minakuchi Y."/>
            <person name="Abe K."/>
            <person name="Yokota A."/>
            <person name="Yabe S."/>
        </authorList>
    </citation>
    <scope>NUCLEOTIDE SEQUENCE [LARGE SCALE GENOMIC DNA]</scope>
    <source>
        <strain evidence="2">Uno16</strain>
    </source>
</reference>
<accession>A0A402BL60</accession>
<keyword evidence="2" id="KW-1185">Reference proteome</keyword>
<comment type="caution">
    <text evidence="1">The sequence shown here is derived from an EMBL/GenBank/DDBJ whole genome shotgun (WGS) entry which is preliminary data.</text>
</comment>
<sequence>MSLIPPERDGDALITGQYRYWLRRWWGSGQETLLWVLLNPSWANAQENDATLNRLIGYSVREGYTHLEVVNLFALRNSDPRALLVAEDPKGMDNDLHIVEASRRAHRIIVAWGNAPFRPRDRFSTRDREVLNLLYPRPLWCFGTTQKGGPLHPLYLSRDRPLVPFPYPPHP</sequence>
<evidence type="ECO:0000313" key="1">
    <source>
        <dbReference type="EMBL" id="GCE32105.1"/>
    </source>
</evidence>
<dbReference type="AlphaFoldDB" id="A0A402BL60"/>
<proteinExistence type="predicted"/>
<evidence type="ECO:0008006" key="3">
    <source>
        <dbReference type="Google" id="ProtNLM"/>
    </source>
</evidence>
<dbReference type="Pfam" id="PF07799">
    <property type="entry name" value="DUF1643"/>
    <property type="match status" value="1"/>
</dbReference>
<protein>
    <recommendedName>
        <fullName evidence="3">DUF1643 domain-containing protein</fullName>
    </recommendedName>
</protein>
<dbReference type="InterPro" id="IPR012441">
    <property type="entry name" value="DUF1643"/>
</dbReference>
<gene>
    <name evidence="1" type="ORF">KDA_75890</name>
</gene>